<comment type="caution">
    <text evidence="3">The sequence shown here is derived from an EMBL/GenBank/DDBJ whole genome shotgun (WGS) entry which is preliminary data.</text>
</comment>
<dbReference type="GeneID" id="300292260"/>
<protein>
    <recommendedName>
        <fullName evidence="5">DUF4350 domain-containing protein</fullName>
    </recommendedName>
</protein>
<dbReference type="Proteomes" id="UP000618986">
    <property type="component" value="Unassembled WGS sequence"/>
</dbReference>
<sequence length="454" mass="48599">MTAPRLPVRRDLVRWSLLAAAAAVLVVFLGAQRQSVEVSYGQSPSAGALPQEGSAGELSDASVPSVEEMTALVAAEPVVRLPGAVARWDEQRVRAAIGDRGTRILVAPPGLDEAERRRVKDVDDAEIRIVGTEVSGGLYVASPDDLPGWRARFATRDVTGPLLTLLATLHDQPTPPDRDDLRWREPTGPELAPMVAALRATGRYVGPGATLTRLPEKAASSAFPDGAWFVVLPAQPYGEPLPAYGPALHRLAPDQPLVVMYGDWIEYHGPGGAEFAEVAGASFYAQFGSRLGRYAYPQQNVLGTYLGQVTDVRYAGLFDRPLPYRPFDPLRVALPALPWIFAACVAGFVVLSIRTVRGGGRRPADVGPGGTPARLAGLSALAVELSLLTDARSDPALVRGVGRLRAARDALDEGLPDRHVRELLADAAAELDGVARDVRMPGYRPDVYLRARLS</sequence>
<proteinExistence type="predicted"/>
<dbReference type="RefSeq" id="WP_311773544.1">
    <property type="nucleotide sequence ID" value="NZ_JACHJC010000001.1"/>
</dbReference>
<evidence type="ECO:0000313" key="3">
    <source>
        <dbReference type="EMBL" id="MBB5111833.1"/>
    </source>
</evidence>
<gene>
    <name evidence="3" type="ORF">FHU28_001672</name>
</gene>
<keyword evidence="2" id="KW-0812">Transmembrane</keyword>
<keyword evidence="4" id="KW-1185">Reference proteome</keyword>
<feature type="region of interest" description="Disordered" evidence="1">
    <location>
        <begin position="41"/>
        <end position="61"/>
    </location>
</feature>
<evidence type="ECO:0008006" key="5">
    <source>
        <dbReference type="Google" id="ProtNLM"/>
    </source>
</evidence>
<reference evidence="3 4" key="1">
    <citation type="submission" date="2020-08" db="EMBL/GenBank/DDBJ databases">
        <title>Sequencing the genomes of 1000 actinobacteria strains.</title>
        <authorList>
            <person name="Klenk H.-P."/>
        </authorList>
    </citation>
    <scope>NUCLEOTIDE SEQUENCE [LARGE SCALE GENOMIC DNA]</scope>
    <source>
        <strain evidence="3 4">DSM 43036</strain>
    </source>
</reference>
<dbReference type="EMBL" id="JACHJC010000001">
    <property type="protein sequence ID" value="MBB5111833.1"/>
    <property type="molecule type" value="Genomic_DNA"/>
</dbReference>
<evidence type="ECO:0000256" key="2">
    <source>
        <dbReference type="SAM" id="Phobius"/>
    </source>
</evidence>
<evidence type="ECO:0000313" key="4">
    <source>
        <dbReference type="Proteomes" id="UP000618986"/>
    </source>
</evidence>
<organism evidence="3 4">
    <name type="scientific">Micromonospora echinospora</name>
    <name type="common">Micromonospora purpurea</name>
    <dbReference type="NCBI Taxonomy" id="1877"/>
    <lineage>
        <taxon>Bacteria</taxon>
        <taxon>Bacillati</taxon>
        <taxon>Actinomycetota</taxon>
        <taxon>Actinomycetes</taxon>
        <taxon>Micromonosporales</taxon>
        <taxon>Micromonosporaceae</taxon>
        <taxon>Micromonospora</taxon>
    </lineage>
</organism>
<keyword evidence="2" id="KW-1133">Transmembrane helix</keyword>
<evidence type="ECO:0000256" key="1">
    <source>
        <dbReference type="SAM" id="MobiDB-lite"/>
    </source>
</evidence>
<keyword evidence="2" id="KW-0472">Membrane</keyword>
<name>A0ABR6M8X3_MICEC</name>
<feature type="transmembrane region" description="Helical" evidence="2">
    <location>
        <begin position="332"/>
        <end position="353"/>
    </location>
</feature>
<accession>A0ABR6M8X3</accession>